<reference evidence="13 14" key="1">
    <citation type="submission" date="2019-10" db="EMBL/GenBank/DDBJ databases">
        <authorList>
            <person name="Palmer J.M."/>
        </authorList>
    </citation>
    <scope>NUCLEOTIDE SEQUENCE [LARGE SCALE GENOMIC DNA]</scope>
    <source>
        <strain evidence="13 14">TWF694</strain>
    </source>
</reference>
<evidence type="ECO:0000256" key="8">
    <source>
        <dbReference type="PROSITE-ProRule" id="PRU01363"/>
    </source>
</evidence>
<dbReference type="PANTHER" id="PTHR43775:SF29">
    <property type="entry name" value="ASPERFURANONE POLYKETIDE SYNTHASE AFOG-RELATED"/>
    <property type="match status" value="1"/>
</dbReference>
<dbReference type="InterPro" id="IPR016035">
    <property type="entry name" value="Acyl_Trfase/lysoPLipase"/>
</dbReference>
<dbReference type="InterPro" id="IPR049551">
    <property type="entry name" value="PKS_DH_C"/>
</dbReference>
<dbReference type="Pfam" id="PF00698">
    <property type="entry name" value="Acyl_transf_1"/>
    <property type="match status" value="1"/>
</dbReference>
<feature type="compositionally biased region" description="Polar residues" evidence="9">
    <location>
        <begin position="1293"/>
        <end position="1313"/>
    </location>
</feature>
<dbReference type="InterPro" id="IPR020841">
    <property type="entry name" value="PKS_Beta-ketoAc_synthase_dom"/>
</dbReference>
<dbReference type="InterPro" id="IPR014043">
    <property type="entry name" value="Acyl_transferase_dom"/>
</dbReference>
<dbReference type="InterPro" id="IPR013154">
    <property type="entry name" value="ADH-like_N"/>
</dbReference>
<dbReference type="InterPro" id="IPR032821">
    <property type="entry name" value="PKS_assoc"/>
</dbReference>
<dbReference type="InterPro" id="IPR042104">
    <property type="entry name" value="PKS_dehydratase_sf"/>
</dbReference>
<dbReference type="InterPro" id="IPR009081">
    <property type="entry name" value="PP-bd_ACP"/>
</dbReference>
<dbReference type="InterPro" id="IPR016036">
    <property type="entry name" value="Malonyl_transacylase_ACP-bd"/>
</dbReference>
<dbReference type="Gene3D" id="3.10.129.110">
    <property type="entry name" value="Polyketide synthase dehydratase"/>
    <property type="match status" value="1"/>
</dbReference>
<keyword evidence="4" id="KW-0521">NADP</keyword>
<feature type="region of interest" description="N-terminal hotdog fold" evidence="8">
    <location>
        <begin position="958"/>
        <end position="1093"/>
    </location>
</feature>
<dbReference type="Pfam" id="PF00107">
    <property type="entry name" value="ADH_zinc_N"/>
    <property type="match status" value="1"/>
</dbReference>
<dbReference type="InterPro" id="IPR057326">
    <property type="entry name" value="KR_dom"/>
</dbReference>
<dbReference type="SUPFAM" id="SSF50129">
    <property type="entry name" value="GroES-like"/>
    <property type="match status" value="1"/>
</dbReference>
<dbReference type="Pfam" id="PF14765">
    <property type="entry name" value="PS-DH"/>
    <property type="match status" value="1"/>
</dbReference>
<dbReference type="InterPro" id="IPR001227">
    <property type="entry name" value="Ac_transferase_dom_sf"/>
</dbReference>
<dbReference type="EMBL" id="JAVHJO010000015">
    <property type="protein sequence ID" value="KAK6527427.1"/>
    <property type="molecule type" value="Genomic_DNA"/>
</dbReference>
<keyword evidence="6" id="KW-0511">Multifunctional enzyme</keyword>
<dbReference type="InterPro" id="IPR014031">
    <property type="entry name" value="Ketoacyl_synth_C"/>
</dbReference>
<comment type="caution">
    <text evidence="13">The sequence shown here is derived from an EMBL/GenBank/DDBJ whole genome shotgun (WGS) entry which is preliminary data.</text>
</comment>
<dbReference type="GO" id="GO:0006633">
    <property type="term" value="P:fatty acid biosynthetic process"/>
    <property type="evidence" value="ECO:0007669"/>
    <property type="project" value="InterPro"/>
</dbReference>
<evidence type="ECO:0000256" key="3">
    <source>
        <dbReference type="ARBA" id="ARBA00022679"/>
    </source>
</evidence>
<dbReference type="GO" id="GO:0016491">
    <property type="term" value="F:oxidoreductase activity"/>
    <property type="evidence" value="ECO:0007669"/>
    <property type="project" value="UniProtKB-KW"/>
</dbReference>
<keyword evidence="2" id="KW-0597">Phosphoprotein</keyword>
<feature type="region of interest" description="C-terminal hotdog fold" evidence="8">
    <location>
        <begin position="1107"/>
        <end position="1267"/>
    </location>
</feature>
<keyword evidence="1" id="KW-0596">Phosphopantetheine</keyword>
<accession>A0AAV9WV77</accession>
<dbReference type="SUPFAM" id="SSF52151">
    <property type="entry name" value="FabD/lysophospholipase-like"/>
    <property type="match status" value="1"/>
</dbReference>
<dbReference type="Pfam" id="PF08659">
    <property type="entry name" value="KR"/>
    <property type="match status" value="1"/>
</dbReference>
<feature type="domain" description="Ketosynthase family 3 (KS3)" evidence="11">
    <location>
        <begin position="2"/>
        <end position="422"/>
    </location>
</feature>
<feature type="active site" description="Proton donor; for dehydratase activity" evidence="8">
    <location>
        <position position="1178"/>
    </location>
</feature>
<dbReference type="PROSITE" id="PS00606">
    <property type="entry name" value="KS3_1"/>
    <property type="match status" value="1"/>
</dbReference>
<keyword evidence="3" id="KW-0808">Transferase</keyword>
<dbReference type="SMART" id="SM00829">
    <property type="entry name" value="PKS_ER"/>
    <property type="match status" value="1"/>
</dbReference>
<keyword evidence="5" id="KW-0560">Oxidoreductase</keyword>
<dbReference type="InterPro" id="IPR013968">
    <property type="entry name" value="PKS_KR"/>
</dbReference>
<dbReference type="InterPro" id="IPR013149">
    <property type="entry name" value="ADH-like_C"/>
</dbReference>
<dbReference type="PROSITE" id="PS50075">
    <property type="entry name" value="CARRIER"/>
    <property type="match status" value="1"/>
</dbReference>
<dbReference type="Pfam" id="PF21089">
    <property type="entry name" value="PKS_DH_N"/>
    <property type="match status" value="1"/>
</dbReference>
<feature type="domain" description="PKS/mFAS DH" evidence="12">
    <location>
        <begin position="958"/>
        <end position="1267"/>
    </location>
</feature>
<dbReference type="Pfam" id="PF16197">
    <property type="entry name" value="KAsynt_C_assoc"/>
    <property type="match status" value="1"/>
</dbReference>
<evidence type="ECO:0000313" key="14">
    <source>
        <dbReference type="Proteomes" id="UP001365542"/>
    </source>
</evidence>
<evidence type="ECO:0000256" key="4">
    <source>
        <dbReference type="ARBA" id="ARBA00022857"/>
    </source>
</evidence>
<dbReference type="InterPro" id="IPR049552">
    <property type="entry name" value="PKS_DH_N"/>
</dbReference>
<dbReference type="Gene3D" id="3.40.366.10">
    <property type="entry name" value="Malonyl-Coenzyme A Acyl Carrier Protein, domain 2"/>
    <property type="match status" value="1"/>
</dbReference>
<evidence type="ECO:0008006" key="15">
    <source>
        <dbReference type="Google" id="ProtNLM"/>
    </source>
</evidence>
<dbReference type="InterPro" id="IPR014030">
    <property type="entry name" value="Ketoacyl_synth_N"/>
</dbReference>
<evidence type="ECO:0000259" key="10">
    <source>
        <dbReference type="PROSITE" id="PS50075"/>
    </source>
</evidence>
<feature type="region of interest" description="Disordered" evidence="9">
    <location>
        <begin position="1282"/>
        <end position="1313"/>
    </location>
</feature>
<dbReference type="Pfam" id="PF00109">
    <property type="entry name" value="ketoacyl-synt"/>
    <property type="match status" value="1"/>
</dbReference>
<feature type="domain" description="Carrier" evidence="10">
    <location>
        <begin position="2150"/>
        <end position="2224"/>
    </location>
</feature>
<dbReference type="SMART" id="SM00823">
    <property type="entry name" value="PKS_PP"/>
    <property type="match status" value="1"/>
</dbReference>
<dbReference type="GO" id="GO:1901336">
    <property type="term" value="P:lactone biosynthetic process"/>
    <property type="evidence" value="ECO:0007669"/>
    <property type="project" value="UniProtKB-ARBA"/>
</dbReference>
<evidence type="ECO:0000256" key="1">
    <source>
        <dbReference type="ARBA" id="ARBA00022450"/>
    </source>
</evidence>
<keyword evidence="7" id="KW-0012">Acyltransferase</keyword>
<dbReference type="InterPro" id="IPR016039">
    <property type="entry name" value="Thiolase-like"/>
</dbReference>
<dbReference type="CDD" id="cd05195">
    <property type="entry name" value="enoyl_red"/>
    <property type="match status" value="1"/>
</dbReference>
<name>A0AAV9WV77_9PEZI</name>
<dbReference type="InterPro" id="IPR036736">
    <property type="entry name" value="ACP-like_sf"/>
</dbReference>
<dbReference type="GO" id="GO:0004315">
    <property type="term" value="F:3-oxoacyl-[acyl-carrier-protein] synthase activity"/>
    <property type="evidence" value="ECO:0007669"/>
    <property type="project" value="InterPro"/>
</dbReference>
<dbReference type="SUPFAM" id="SSF47336">
    <property type="entry name" value="ACP-like"/>
    <property type="match status" value="1"/>
</dbReference>
<dbReference type="SUPFAM" id="SSF55048">
    <property type="entry name" value="Probable ACP-binding domain of malonyl-CoA ACP transacylase"/>
    <property type="match status" value="1"/>
</dbReference>
<evidence type="ECO:0000313" key="13">
    <source>
        <dbReference type="EMBL" id="KAK6527427.1"/>
    </source>
</evidence>
<organism evidence="13 14">
    <name type="scientific">Orbilia ellipsospora</name>
    <dbReference type="NCBI Taxonomy" id="2528407"/>
    <lineage>
        <taxon>Eukaryota</taxon>
        <taxon>Fungi</taxon>
        <taxon>Dikarya</taxon>
        <taxon>Ascomycota</taxon>
        <taxon>Pezizomycotina</taxon>
        <taxon>Orbiliomycetes</taxon>
        <taxon>Orbiliales</taxon>
        <taxon>Orbiliaceae</taxon>
        <taxon>Orbilia</taxon>
    </lineage>
</organism>
<dbReference type="SMART" id="SM00827">
    <property type="entry name" value="PKS_AT"/>
    <property type="match status" value="1"/>
</dbReference>
<evidence type="ECO:0000256" key="7">
    <source>
        <dbReference type="ARBA" id="ARBA00023315"/>
    </source>
</evidence>
<dbReference type="PROSITE" id="PS52004">
    <property type="entry name" value="KS3_2"/>
    <property type="match status" value="1"/>
</dbReference>
<dbReference type="InterPro" id="IPR020806">
    <property type="entry name" value="PKS_PP-bd"/>
</dbReference>
<dbReference type="InterPro" id="IPR050091">
    <property type="entry name" value="PKS_NRPS_Biosynth_Enz"/>
</dbReference>
<dbReference type="Pfam" id="PF02801">
    <property type="entry name" value="Ketoacyl-synt_C"/>
    <property type="match status" value="1"/>
</dbReference>
<dbReference type="SMART" id="SM00825">
    <property type="entry name" value="PKS_KS"/>
    <property type="match status" value="1"/>
</dbReference>
<dbReference type="Pfam" id="PF08240">
    <property type="entry name" value="ADH_N"/>
    <property type="match status" value="1"/>
</dbReference>
<gene>
    <name evidence="13" type="ORF">TWF694_004416</name>
</gene>
<sequence length="2233" mass="244747">MFEPIAVVGFAFKLPAGINDEESLWRVVLNGESGLTDVPEDRLNLETFRDMNFGDNVKPKGYFINSNIAEFDAPFFSITAEEAIAMDPQQRLLLETTYHAVENAGITLESLKGSRTSVHVGCLSQDYKLSNAKDPEIAAKYSATGDELSILSNRISWFFNLKGPSMSVETACSSSLVALDLACQLLRSGETDMGVVAGSSLIHGPDFYLNLSNMGFLSPDNRCYSFDSRGNGYSRAEGLGVLIIQRVSDAIRQNRTIRAVIRSSGSNSDGRTPGLTQPSGEAQLSLIRDCYEKSGLSMKDTRYVEAHGTGTMIGDPIEAHAIGAAFDRSKDDPIYLGSIKANLGHMEANSGIGGVIKTILTLERGIIPPIADLATLNPNINDKHYNLKFPREPVPWPTNGLRRASVNSFGFGGSNAHVVLDDAKGFLAEIGIEANHNTKTSGLTINKLQPAENLDKEQVNKTSNKDSRPYLLQLTTADKDGVKRLGKMYNEYFKNLALGSNEIDETLKRLTYTLNQCRTQLPWKSYAVVDSHESLLAINEKFSAPRQAVLNPSIAFVFTGQGAQWPKMGIELMIYPVFAESIRQSAAYLASFGCIWDIETELKAEVASSHVHDPAFSQPLCIAIQIALVDLLAHIGITPKIVLGHSSGEIAAAYCNTSISQESAMKVAYFRGMAAAAVARDPTTNGTMMSVGLSENEISSILKALSLEGYSDLYIGCINSPTNVTVAGDSSDMDVLKSRLDEKGTFARKLKVPCAYHSPHMVASAKEYLEKAGKLEAGKDRKTRASIPLISYLTGQEVSSSRLQEVDYWVENFCSAVNFTKSVQMIDYLASNAHASRPRKLGVPRPKNISITNILEIGPHGALRGPLRDIMQTFKYARDIQYTTALVRGSSASKTFLEAVGSLQCSGVEPNIPYLNATDNVRVSPLLNLPSYPFAHAREFWSENRRSKNQRLRKFKPTELLGSSTPESNPFISSWRNFLNRSNSPWIEDHSINGVVIYPAAGMLIMAIEALNQHAKGVLDVTPRAFCVKDAGFLAAMQIPEAPLELEVHTYLRMVGERTLKPDAWYEFSIVSYSEGSWKLHSKGLIRAEIGDGNSKRGGPSVNDSLSTEYLPSSEFYDRARNAGYTFGPLFQRISKIQLPTQGETLGQIQVYKNSNTRARHRARAMDESHLIHPTTLDAFLHFPLTDLFRDPSISPPTVIPTRIKKLWLSATGLNQNTSSTLSAFSKRETSGYRGYDFSIIGTGSQNDIKLEISGYEMTRVSDSTHDPARRTFQGDVHTCWGPNWEPLEATTDEPSNTTADRPTKQETSTKANSYAEIHTHGSTTSTLELAKGLQLKLQEECNWDCKIIPFDSIESESFDSQADIKIILWDVDKESILAKPTEEGLSRIQSVLDTRNSILWIQTADQVAVEYSSQHLIDGLSRATRLENNMVNFATLSVTSGDVPGRTDAISRVCQVLSSSAKTRSSEVPQTFKETSDGDIEVLSLVERVDMTKLVQSTRSAPEPKPVPWDVKNPLTMVVESPGVLDSIRFIEDSGFTDILQENEIEVEVKAVGVNFKDCLIALGALNENSIGSEVAGVVTRIGPNTINHGLQPGSRVFGFSTNGYRTLFRNHAESFSVIPDDLTFAEAASIPINFATAWHSLQHIARLQPGETVLIHSAAGGTGQAAIQIAQYLGATVFATVGTDEKRNLLATRYGVPPERIFNSRDANGITEVKNATGGHGVDVVFNSLSGDMLFNSWDCIAPFGRFIEIGKKDIQAGNQLPMAQFEKNCSFSAVDLGHMFQKRPKQVTGLINECIDLFNKKNLQTVYPLHKFGVPDLIEAFRLMQGGKSSGKIVVEMLPQHSVQAFVKTGQELLFNSDSSYIIAGGLGGLGRDIARWMADRGARHLVLLSRSGANTEAAISLMAELNALGVECVTPCCDISDGQALEEVLKSVTETVPPIKGCIQASMVLRSNLFAAMSHTEYSETLECKVAGSWNLHTLLPKDLDFFLLLSSVQGLIGSRTQSNYAAANTYLDALAQHRIAHGLKAMSLQLGLMDTDGYLAEHKEEKHMMLAQQTYIPVQRCDFHALLEHYCNADLPLPQPGAEQLTLGLRLLNVNPELDPLGTSWGKNPMFKALRRVSEDVTGLPEMNVPSRFFAANTTEEAATVVMAALIERIASSIAGMSIQDIEPNKAIQDYGVDSLQTMELRSWFLKTFQSDLPAFEILGASSLTALSNILIDRSPLQSKFRAK</sequence>
<keyword evidence="14" id="KW-1185">Reference proteome</keyword>
<evidence type="ECO:0000259" key="11">
    <source>
        <dbReference type="PROSITE" id="PS52004"/>
    </source>
</evidence>
<protein>
    <recommendedName>
        <fullName evidence="15">Polyketide synthase</fullName>
    </recommendedName>
</protein>
<dbReference type="InterPro" id="IPR020843">
    <property type="entry name" value="ER"/>
</dbReference>
<evidence type="ECO:0000256" key="9">
    <source>
        <dbReference type="SAM" id="MobiDB-lite"/>
    </source>
</evidence>
<dbReference type="Gene3D" id="3.90.180.10">
    <property type="entry name" value="Medium-chain alcohol dehydrogenases, catalytic domain"/>
    <property type="match status" value="1"/>
</dbReference>
<dbReference type="Gene3D" id="3.40.50.720">
    <property type="entry name" value="NAD(P)-binding Rossmann-like Domain"/>
    <property type="match status" value="2"/>
</dbReference>
<dbReference type="PROSITE" id="PS00012">
    <property type="entry name" value="PHOSPHOPANTETHEINE"/>
    <property type="match status" value="1"/>
</dbReference>
<dbReference type="SUPFAM" id="SSF53901">
    <property type="entry name" value="Thiolase-like"/>
    <property type="match status" value="1"/>
</dbReference>
<dbReference type="SMART" id="SM00826">
    <property type="entry name" value="PKS_DH"/>
    <property type="match status" value="1"/>
</dbReference>
<dbReference type="CDD" id="cd00833">
    <property type="entry name" value="PKS"/>
    <property type="match status" value="1"/>
</dbReference>
<evidence type="ECO:0000256" key="6">
    <source>
        <dbReference type="ARBA" id="ARBA00023268"/>
    </source>
</evidence>
<dbReference type="Gene3D" id="1.10.1200.10">
    <property type="entry name" value="ACP-like"/>
    <property type="match status" value="1"/>
</dbReference>
<evidence type="ECO:0000259" key="12">
    <source>
        <dbReference type="PROSITE" id="PS52019"/>
    </source>
</evidence>
<dbReference type="SMART" id="SM00822">
    <property type="entry name" value="PKS_KR"/>
    <property type="match status" value="1"/>
</dbReference>
<dbReference type="GO" id="GO:0004312">
    <property type="term" value="F:fatty acid synthase activity"/>
    <property type="evidence" value="ECO:0007669"/>
    <property type="project" value="TreeGrafter"/>
</dbReference>
<dbReference type="Gene3D" id="3.40.47.10">
    <property type="match status" value="1"/>
</dbReference>
<dbReference type="InterPro" id="IPR018201">
    <property type="entry name" value="Ketoacyl_synth_AS"/>
</dbReference>
<dbReference type="InterPro" id="IPR011032">
    <property type="entry name" value="GroES-like_sf"/>
</dbReference>
<dbReference type="InterPro" id="IPR036291">
    <property type="entry name" value="NAD(P)-bd_dom_sf"/>
</dbReference>
<dbReference type="PANTHER" id="PTHR43775">
    <property type="entry name" value="FATTY ACID SYNTHASE"/>
    <property type="match status" value="1"/>
</dbReference>
<dbReference type="GO" id="GO:0044550">
    <property type="term" value="P:secondary metabolite biosynthetic process"/>
    <property type="evidence" value="ECO:0007669"/>
    <property type="project" value="TreeGrafter"/>
</dbReference>
<dbReference type="InterPro" id="IPR006162">
    <property type="entry name" value="Ppantetheine_attach_site"/>
</dbReference>
<dbReference type="Pfam" id="PF00550">
    <property type="entry name" value="PP-binding"/>
    <property type="match status" value="1"/>
</dbReference>
<feature type="active site" description="Proton acceptor; for dehydratase activity" evidence="8">
    <location>
        <position position="990"/>
    </location>
</feature>
<proteinExistence type="predicted"/>
<dbReference type="PROSITE" id="PS52019">
    <property type="entry name" value="PKS_MFAS_DH"/>
    <property type="match status" value="1"/>
</dbReference>
<evidence type="ECO:0000256" key="5">
    <source>
        <dbReference type="ARBA" id="ARBA00023002"/>
    </source>
</evidence>
<dbReference type="InterPro" id="IPR049900">
    <property type="entry name" value="PKS_mFAS_DH"/>
</dbReference>
<dbReference type="Proteomes" id="UP001365542">
    <property type="component" value="Unassembled WGS sequence"/>
</dbReference>
<dbReference type="InterPro" id="IPR020807">
    <property type="entry name" value="PKS_DH"/>
</dbReference>
<dbReference type="GO" id="GO:0031177">
    <property type="term" value="F:phosphopantetheine binding"/>
    <property type="evidence" value="ECO:0007669"/>
    <property type="project" value="InterPro"/>
</dbReference>
<evidence type="ECO:0000256" key="2">
    <source>
        <dbReference type="ARBA" id="ARBA00022553"/>
    </source>
</evidence>
<dbReference type="SUPFAM" id="SSF51735">
    <property type="entry name" value="NAD(P)-binding Rossmann-fold domains"/>
    <property type="match status" value="2"/>
</dbReference>
<dbReference type="FunFam" id="3.40.50.720:FF:000209">
    <property type="entry name" value="Polyketide synthase Pks12"/>
    <property type="match status" value="1"/>
</dbReference>